<keyword evidence="5 9" id="KW-0560">Oxidoreductase</keyword>
<dbReference type="GO" id="GO:0006091">
    <property type="term" value="P:generation of precursor metabolites and energy"/>
    <property type="evidence" value="ECO:0007669"/>
    <property type="project" value="InterPro"/>
</dbReference>
<dbReference type="Proteomes" id="UP000192478">
    <property type="component" value="Chromosome"/>
</dbReference>
<dbReference type="GO" id="GO:0042542">
    <property type="term" value="P:response to hydrogen peroxide"/>
    <property type="evidence" value="ECO:0007669"/>
    <property type="project" value="TreeGrafter"/>
</dbReference>
<reference evidence="11 12" key="1">
    <citation type="submission" date="2017-03" db="EMBL/GenBank/DDBJ databases">
        <title>Complete sequence of Clostridium formicaceticum DSM 92.</title>
        <authorList>
            <person name="Poehlein A."/>
            <person name="Karl M."/>
            <person name="Bengelsdorf F.R."/>
            <person name="Duerre P."/>
            <person name="Daniel R."/>
        </authorList>
    </citation>
    <scope>NUCLEOTIDE SEQUENCE [LARGE SCALE GENOMIC DNA]</scope>
    <source>
        <strain evidence="11 12">DSM 92</strain>
    </source>
</reference>
<keyword evidence="2 9" id="KW-0004">4Fe-4S</keyword>
<evidence type="ECO:0000256" key="10">
    <source>
        <dbReference type="PIRSR" id="PIRSR005023-1"/>
    </source>
</evidence>
<evidence type="ECO:0000256" key="1">
    <source>
        <dbReference type="ARBA" id="ARBA00001966"/>
    </source>
</evidence>
<dbReference type="PANTHER" id="PTHR30109:SF4">
    <property type="entry name" value="CARBON MONOXIDE DEHYDROGENASE"/>
    <property type="match status" value="1"/>
</dbReference>
<keyword evidence="3 10" id="KW-0533">Nickel</keyword>
<evidence type="ECO:0000256" key="6">
    <source>
        <dbReference type="ARBA" id="ARBA00023004"/>
    </source>
</evidence>
<evidence type="ECO:0000256" key="5">
    <source>
        <dbReference type="ARBA" id="ARBA00023002"/>
    </source>
</evidence>
<dbReference type="GO" id="GO:0043885">
    <property type="term" value="F:anaerobic carbon-monoxide dehydrogenase activity"/>
    <property type="evidence" value="ECO:0007669"/>
    <property type="project" value="UniProtKB-UniRule"/>
</dbReference>
<dbReference type="GO" id="GO:0051539">
    <property type="term" value="F:4 iron, 4 sulfur cluster binding"/>
    <property type="evidence" value="ECO:0007669"/>
    <property type="project" value="UniProtKB-UniRule"/>
</dbReference>
<dbReference type="InterPro" id="IPR010047">
    <property type="entry name" value="CODH"/>
</dbReference>
<evidence type="ECO:0000256" key="8">
    <source>
        <dbReference type="ARBA" id="ARBA00048733"/>
    </source>
</evidence>
<dbReference type="GO" id="GO:0050418">
    <property type="term" value="F:hydroxylamine reductase activity"/>
    <property type="evidence" value="ECO:0007669"/>
    <property type="project" value="TreeGrafter"/>
</dbReference>
<evidence type="ECO:0000256" key="3">
    <source>
        <dbReference type="ARBA" id="ARBA00022596"/>
    </source>
</evidence>
<dbReference type="GO" id="GO:0004601">
    <property type="term" value="F:peroxidase activity"/>
    <property type="evidence" value="ECO:0007669"/>
    <property type="project" value="TreeGrafter"/>
</dbReference>
<keyword evidence="4 9" id="KW-0479">Metal-binding</keyword>
<keyword evidence="7 9" id="KW-0411">Iron-sulfur</keyword>
<dbReference type="Gene3D" id="3.40.50.2030">
    <property type="match status" value="2"/>
</dbReference>
<dbReference type="NCBIfam" id="TIGR01702">
    <property type="entry name" value="CO_DH_cata"/>
    <property type="match status" value="1"/>
</dbReference>
<organism evidence="11 12">
    <name type="scientific">Clostridium formicaceticum</name>
    <dbReference type="NCBI Taxonomy" id="1497"/>
    <lineage>
        <taxon>Bacteria</taxon>
        <taxon>Bacillati</taxon>
        <taxon>Bacillota</taxon>
        <taxon>Clostridia</taxon>
        <taxon>Eubacteriales</taxon>
        <taxon>Clostridiaceae</taxon>
        <taxon>Clostridium</taxon>
    </lineage>
</organism>
<dbReference type="EMBL" id="CP020559">
    <property type="protein sequence ID" value="ARE89571.1"/>
    <property type="molecule type" value="Genomic_DNA"/>
</dbReference>
<feature type="binding site" evidence="10">
    <location>
        <position position="81"/>
    </location>
    <ligand>
        <name>[4Fe-4S] cluster</name>
        <dbReference type="ChEBI" id="CHEBI:49883"/>
        <label>2</label>
    </ligand>
</feature>
<feature type="binding site" evidence="10">
    <location>
        <position position="58"/>
    </location>
    <ligand>
        <name>[4Fe-4S] cluster</name>
        <dbReference type="ChEBI" id="CHEBI:49883"/>
        <label>2</label>
    </ligand>
</feature>
<evidence type="ECO:0000256" key="9">
    <source>
        <dbReference type="PIRNR" id="PIRNR005023"/>
    </source>
</evidence>
<evidence type="ECO:0000256" key="7">
    <source>
        <dbReference type="ARBA" id="ARBA00023014"/>
    </source>
</evidence>
<sequence length="648" mass="70088">MKLKNAEGDTCMEEKIYSIDPVTEELARKAEKEGIETLWDRKKVMKTPCGFGEQGLCCRICAMGPCRISPTEGKGAQKGICGATADVIIARNLARMIAAGTATHSDHGRDIAHVLHMAKRDGNYKITDEKKLLNLAKEWEVEIENRDIYDIAHEVAEIALNEFGKPFGTLRFLERAPEQRKSVWEKNDIRTGAIDKEIATIMHSTHIGCCADAKDLVHKGMRASLADGWGGSMIGTEFSDILFGVPVPRETEANLGVLEEDQVNIIVHGHEPSLSEMMVLAAEDPELLQLAKEVGAKGINLSGMCCTANEVTMRHGVKIAGNLNQQELAVLTGAVEAIIVDVQCIFPALAPLTKCYHTKFITTSPKAKITGATHMEFEEEKALQSAKEIVREAVLNFKNRDTKKVFIPKTKSHAVVGYSVEAIKSQLDRVVNSQLDEGGTLKPLADCIASGVIRGAAGVVGCNNPKVKHDYGHVELMKELIKNDVIVVTTGCAAQAAAKAGLMSKEARKLAGKGLAKVCELVDIPPVLHMGSCVDISRILVLVSELAKLLKVDISDLPVVGAAPEWMSEKAIAIGTYVVTSGIDTWLGVVPPVTGSDIIVDILTNKAEDIVGAKFHVEPDPHKAAQQMIERIEEKREALGLATEAVEA</sequence>
<feature type="binding site" evidence="10">
    <location>
        <position position="49"/>
    </location>
    <ligand>
        <name>[4Fe-4S] cluster</name>
        <dbReference type="ChEBI" id="CHEBI:49883"/>
        <label>1</label>
        <note>ligand shared between dimeric partners</note>
    </ligand>
</feature>
<feature type="binding site" evidence="10">
    <location>
        <position position="270"/>
    </location>
    <ligand>
        <name>[Ni-4Fe-4S] cluster</name>
        <dbReference type="ChEBI" id="CHEBI:47739"/>
    </ligand>
</feature>
<feature type="binding site" evidence="10">
    <location>
        <position position="533"/>
    </location>
    <ligand>
        <name>[Ni-4Fe-4S] cluster</name>
        <dbReference type="ChEBI" id="CHEBI:47739"/>
    </ligand>
</feature>
<proteinExistence type="predicted"/>
<evidence type="ECO:0000313" key="12">
    <source>
        <dbReference type="Proteomes" id="UP000192478"/>
    </source>
</evidence>
<dbReference type="Gene3D" id="1.20.1270.30">
    <property type="match status" value="1"/>
</dbReference>
<dbReference type="GO" id="GO:0016151">
    <property type="term" value="F:nickel cation binding"/>
    <property type="evidence" value="ECO:0007669"/>
    <property type="project" value="InterPro"/>
</dbReference>
<name>A0AAC9RLT8_9CLOT</name>
<protein>
    <recommendedName>
        <fullName evidence="9">Carbon monoxide dehydrogenase</fullName>
        <ecNumber evidence="9">1.2.7.4</ecNumber>
    </recommendedName>
</protein>
<feature type="binding site" evidence="10">
    <location>
        <position position="306"/>
    </location>
    <ligand>
        <name>[Ni-4Fe-4S] cluster</name>
        <dbReference type="ChEBI" id="CHEBI:47739"/>
    </ligand>
</feature>
<dbReference type="InterPro" id="IPR011254">
    <property type="entry name" value="Prismane-like_sf"/>
</dbReference>
<comment type="catalytic activity">
    <reaction evidence="8 9">
        <text>CO + 2 oxidized [2Fe-2S]-[ferredoxin] + H2O = 2 reduced [2Fe-2S]-[ferredoxin] + CO2 + 2 H(+)</text>
        <dbReference type="Rhea" id="RHEA:21040"/>
        <dbReference type="Rhea" id="RHEA-COMP:10000"/>
        <dbReference type="Rhea" id="RHEA-COMP:10001"/>
        <dbReference type="ChEBI" id="CHEBI:15377"/>
        <dbReference type="ChEBI" id="CHEBI:15378"/>
        <dbReference type="ChEBI" id="CHEBI:16526"/>
        <dbReference type="ChEBI" id="CHEBI:17245"/>
        <dbReference type="ChEBI" id="CHEBI:33737"/>
        <dbReference type="ChEBI" id="CHEBI:33738"/>
        <dbReference type="EC" id="1.2.7.4"/>
    </reaction>
</comment>
<feature type="binding site" evidence="10">
    <location>
        <position position="57"/>
    </location>
    <ligand>
        <name>[4Fe-4S] cluster</name>
        <dbReference type="ChEBI" id="CHEBI:49883"/>
        <label>1</label>
        <note>ligand shared between dimeric partners</note>
    </ligand>
</feature>
<dbReference type="SUPFAM" id="SSF56821">
    <property type="entry name" value="Prismane protein-like"/>
    <property type="match status" value="1"/>
</dbReference>
<keyword evidence="6 9" id="KW-0408">Iron</keyword>
<evidence type="ECO:0000313" key="11">
    <source>
        <dbReference type="EMBL" id="ARE89571.1"/>
    </source>
</evidence>
<dbReference type="PANTHER" id="PTHR30109">
    <property type="entry name" value="HYDROXYLAMINE REDUCTASE"/>
    <property type="match status" value="1"/>
</dbReference>
<feature type="binding site" evidence="10">
    <location>
        <position position="492"/>
    </location>
    <ligand>
        <name>[Ni-4Fe-4S] cluster</name>
        <dbReference type="ChEBI" id="CHEBI:47739"/>
    </ligand>
</feature>
<dbReference type="Pfam" id="PF03063">
    <property type="entry name" value="Prismane"/>
    <property type="match status" value="1"/>
</dbReference>
<gene>
    <name evidence="11" type="primary">cooS1_6</name>
    <name evidence="11" type="ORF">CLFO_40490</name>
</gene>
<comment type="cofactor">
    <cofactor evidence="1">
        <name>[4Fe-4S] cluster</name>
        <dbReference type="ChEBI" id="CHEBI:49883"/>
    </cofactor>
</comment>
<dbReference type="InterPro" id="IPR016101">
    <property type="entry name" value="CO_DH_a-bundle"/>
</dbReference>
<accession>A0AAC9RLT8</accession>
<evidence type="ECO:0000256" key="4">
    <source>
        <dbReference type="ARBA" id="ARBA00022723"/>
    </source>
</evidence>
<dbReference type="AlphaFoldDB" id="A0AAC9RLT8"/>
<dbReference type="EC" id="1.2.7.4" evidence="9"/>
<feature type="binding site" evidence="10">
    <location>
        <position position="61"/>
    </location>
    <ligand>
        <name>[4Fe-4S] cluster</name>
        <dbReference type="ChEBI" id="CHEBI:49883"/>
        <label>2</label>
    </ligand>
</feature>
<dbReference type="PIRSF" id="PIRSF005023">
    <property type="entry name" value="CODH"/>
    <property type="match status" value="1"/>
</dbReference>
<evidence type="ECO:0000256" key="2">
    <source>
        <dbReference type="ARBA" id="ARBA00022485"/>
    </source>
</evidence>
<feature type="binding site" evidence="10">
    <location>
        <position position="344"/>
    </location>
    <ligand>
        <name>[Ni-4Fe-4S] cluster</name>
        <dbReference type="ChEBI" id="CHEBI:47739"/>
    </ligand>
</feature>
<dbReference type="InterPro" id="IPR016099">
    <property type="entry name" value="Prismane-like_a/b-sand"/>
</dbReference>
<feature type="binding site" evidence="10">
    <location>
        <position position="66"/>
    </location>
    <ligand>
        <name>[4Fe-4S] cluster</name>
        <dbReference type="ChEBI" id="CHEBI:49883"/>
        <label>2</label>
    </ligand>
</feature>
<dbReference type="InterPro" id="IPR004137">
    <property type="entry name" value="HCP/CODH"/>
</dbReference>
<feature type="binding site" evidence="10">
    <location>
        <position position="462"/>
    </location>
    <ligand>
        <name>[Ni-4Fe-4S] cluster</name>
        <dbReference type="ChEBI" id="CHEBI:47739"/>
    </ligand>
</feature>